<reference evidence="1" key="1">
    <citation type="submission" date="2020-05" db="EMBL/GenBank/DDBJ databases">
        <authorList>
            <person name="Rincon C."/>
            <person name="Sanders R I."/>
            <person name="Robbins C."/>
            <person name="Chaturvedi A."/>
        </authorList>
    </citation>
    <scope>NUCLEOTIDE SEQUENCE</scope>
    <source>
        <strain evidence="1">CHB12</strain>
    </source>
</reference>
<proteinExistence type="predicted"/>
<dbReference type="OrthoDB" id="10309156at2759"/>
<dbReference type="AlphaFoldDB" id="A0A915YR90"/>
<gene>
    <name evidence="1" type="ORF">CHRIB12_LOCUS1808</name>
</gene>
<evidence type="ECO:0000313" key="2">
    <source>
        <dbReference type="Proteomes" id="UP000684084"/>
    </source>
</evidence>
<protein>
    <submittedName>
        <fullName evidence="1">Uncharacterized protein</fullName>
    </submittedName>
</protein>
<accession>A0A915YR90</accession>
<evidence type="ECO:0000313" key="1">
    <source>
        <dbReference type="EMBL" id="CAB5314730.1"/>
    </source>
</evidence>
<dbReference type="VEuPathDB" id="FungiDB:RhiirFUN_000758"/>
<name>A0A915YR90_9GLOM</name>
<dbReference type="VEuPathDB" id="FungiDB:RhiirFUN_000759"/>
<comment type="caution">
    <text evidence="1">The sequence shown here is derived from an EMBL/GenBank/DDBJ whole genome shotgun (WGS) entry which is preliminary data.</text>
</comment>
<dbReference type="Proteomes" id="UP000684084">
    <property type="component" value="Unassembled WGS sequence"/>
</dbReference>
<organism evidence="1 2">
    <name type="scientific">Rhizophagus irregularis</name>
    <dbReference type="NCBI Taxonomy" id="588596"/>
    <lineage>
        <taxon>Eukaryota</taxon>
        <taxon>Fungi</taxon>
        <taxon>Fungi incertae sedis</taxon>
        <taxon>Mucoromycota</taxon>
        <taxon>Glomeromycotina</taxon>
        <taxon>Glomeromycetes</taxon>
        <taxon>Glomerales</taxon>
        <taxon>Glomeraceae</taxon>
        <taxon>Rhizophagus</taxon>
    </lineage>
</organism>
<sequence length="306" mass="36232">MYLSGSNYIIFTTIYIHYTPKQRNIRLINKHSHHTFRCTAYSDFLVIIHLPIERPLPLPKVSINCTVIWCNYRSVPIWFHQIKANSDDVLNDEADKLAKLGATSPYIIIINKDIDRHIINNEYSMGNSIMIDRNIWKTMRLFNTLTCFHRNQELGSSRHLWTCHHNFLLNAILYSNGYQTSTGLPSRIYHWYTRYCLEFFNNPPVNLMVAGDLKEINVNGDESQEVIINKEELKEVIVNKKELKEVNIFREEIGREFEKRNVENAEKLVKWLRDYKEFSLIQVVSSRYIIYTISKSIIYNTIIYIE</sequence>
<dbReference type="EMBL" id="CAGKOT010000002">
    <property type="protein sequence ID" value="CAB5314730.1"/>
    <property type="molecule type" value="Genomic_DNA"/>
</dbReference>